<dbReference type="AlphaFoldDB" id="A0A163WP31"/>
<dbReference type="PANTHER" id="PTHR47960">
    <property type="entry name" value="DEAD-BOX ATP-DEPENDENT RNA HELICASE 50"/>
    <property type="match status" value="1"/>
</dbReference>
<keyword evidence="1" id="KW-0547">Nucleotide-binding</keyword>
<keyword evidence="4" id="KW-0067">ATP-binding</keyword>
<dbReference type="InterPro" id="IPR011545">
    <property type="entry name" value="DEAD/DEAH_box_helicase_dom"/>
</dbReference>
<dbReference type="InterPro" id="IPR027417">
    <property type="entry name" value="P-loop_NTPase"/>
</dbReference>
<dbReference type="Gene3D" id="3.40.50.300">
    <property type="entry name" value="P-loop containing nucleotide triphosphate hydrolases"/>
    <property type="match status" value="1"/>
</dbReference>
<dbReference type="EMBL" id="LQNU01000076">
    <property type="protein sequence ID" value="KZE76620.1"/>
    <property type="molecule type" value="Genomic_DNA"/>
</dbReference>
<name>A0A163WP31_9FLAO</name>
<evidence type="ECO:0000256" key="3">
    <source>
        <dbReference type="ARBA" id="ARBA00022806"/>
    </source>
</evidence>
<dbReference type="SUPFAM" id="SSF52540">
    <property type="entry name" value="P-loop containing nucleoside triphosphate hydrolases"/>
    <property type="match status" value="1"/>
</dbReference>
<evidence type="ECO:0000256" key="1">
    <source>
        <dbReference type="ARBA" id="ARBA00022741"/>
    </source>
</evidence>
<dbReference type="InterPro" id="IPR014001">
    <property type="entry name" value="Helicase_ATP-bd"/>
</dbReference>
<dbReference type="GO" id="GO:0003676">
    <property type="term" value="F:nucleic acid binding"/>
    <property type="evidence" value="ECO:0007669"/>
    <property type="project" value="InterPro"/>
</dbReference>
<feature type="domain" description="Helicase ATP-binding" evidence="5">
    <location>
        <begin position="30"/>
        <end position="180"/>
    </location>
</feature>
<gene>
    <name evidence="6" type="ORF">AV926_15880</name>
</gene>
<dbReference type="PROSITE" id="PS51192">
    <property type="entry name" value="HELICASE_ATP_BIND_1"/>
    <property type="match status" value="1"/>
</dbReference>
<evidence type="ECO:0000256" key="4">
    <source>
        <dbReference type="ARBA" id="ARBA00022840"/>
    </source>
</evidence>
<dbReference type="GO" id="GO:0004386">
    <property type="term" value="F:helicase activity"/>
    <property type="evidence" value="ECO:0007669"/>
    <property type="project" value="UniProtKB-KW"/>
</dbReference>
<evidence type="ECO:0000313" key="7">
    <source>
        <dbReference type="Proteomes" id="UP000076630"/>
    </source>
</evidence>
<dbReference type="SMART" id="SM00487">
    <property type="entry name" value="DEXDc"/>
    <property type="match status" value="1"/>
</dbReference>
<protein>
    <submittedName>
        <fullName evidence="6">DEAD/DEAH box helicase</fullName>
    </submittedName>
</protein>
<keyword evidence="7" id="KW-1185">Reference proteome</keyword>
<evidence type="ECO:0000313" key="6">
    <source>
        <dbReference type="EMBL" id="KZE76620.1"/>
    </source>
</evidence>
<dbReference type="GO" id="GO:0005524">
    <property type="term" value="F:ATP binding"/>
    <property type="evidence" value="ECO:0007669"/>
    <property type="project" value="UniProtKB-KW"/>
</dbReference>
<accession>A0A163WP31</accession>
<dbReference type="Proteomes" id="UP000076630">
    <property type="component" value="Unassembled WGS sequence"/>
</dbReference>
<organism evidence="6 7">
    <name type="scientific">Myroides marinus</name>
    <dbReference type="NCBI Taxonomy" id="703342"/>
    <lineage>
        <taxon>Bacteria</taxon>
        <taxon>Pseudomonadati</taxon>
        <taxon>Bacteroidota</taxon>
        <taxon>Flavobacteriia</taxon>
        <taxon>Flavobacteriales</taxon>
        <taxon>Flavobacteriaceae</taxon>
        <taxon>Myroides</taxon>
    </lineage>
</organism>
<dbReference type="GO" id="GO:0016787">
    <property type="term" value="F:hydrolase activity"/>
    <property type="evidence" value="ECO:0007669"/>
    <property type="project" value="UniProtKB-KW"/>
</dbReference>
<evidence type="ECO:0000256" key="2">
    <source>
        <dbReference type="ARBA" id="ARBA00022801"/>
    </source>
</evidence>
<proteinExistence type="predicted"/>
<reference evidence="6 7" key="1">
    <citation type="submission" date="2016-01" db="EMBL/GenBank/DDBJ databases">
        <title>Whole genome sequencing of Myroides marinus L41.</title>
        <authorList>
            <person name="Hong K.W."/>
        </authorList>
    </citation>
    <scope>NUCLEOTIDE SEQUENCE [LARGE SCALE GENOMIC DNA]</scope>
    <source>
        <strain evidence="6 7">L41</strain>
    </source>
</reference>
<dbReference type="RefSeq" id="WP_038986033.1">
    <property type="nucleotide sequence ID" value="NZ_JWJO01000019.1"/>
</dbReference>
<dbReference type="Pfam" id="PF00270">
    <property type="entry name" value="DEAD"/>
    <property type="match status" value="1"/>
</dbReference>
<dbReference type="OrthoDB" id="1118340at2"/>
<comment type="caution">
    <text evidence="6">The sequence shown here is derived from an EMBL/GenBank/DDBJ whole genome shotgun (WGS) entry which is preliminary data.</text>
</comment>
<keyword evidence="3 6" id="KW-0347">Helicase</keyword>
<sequence length="216" mass="24974">MKLKKINSTLQENLEKNGLVEPTTLQKKTFGTIKSGRDVVIFGPKEQGKTTAMVIAAIQRADRPVENEIATKVLIVVKDKFEVERLMEVFEAYSKYTDLRIYGVHDYTDLDDDKNQLSLGNDILIGTATRLNEMFASAGFDVNQLKMYIIDDIDIQLRNRLEPRLHRLSESIGKTQRLYLATEFVEQLDMFTDKSLTEDAEWFDFYDDEEEEDDNE</sequence>
<keyword evidence="2" id="KW-0378">Hydrolase</keyword>
<evidence type="ECO:0000259" key="5">
    <source>
        <dbReference type="PROSITE" id="PS51192"/>
    </source>
</evidence>